<feature type="repeat" description="TPR" evidence="2">
    <location>
        <begin position="338"/>
        <end position="371"/>
    </location>
</feature>
<evidence type="ECO:0000256" key="3">
    <source>
        <dbReference type="PROSITE-ProRule" id="PRU01091"/>
    </source>
</evidence>
<dbReference type="CDD" id="cd00383">
    <property type="entry name" value="trans_reg_C"/>
    <property type="match status" value="1"/>
</dbReference>
<dbReference type="GO" id="GO:0000160">
    <property type="term" value="P:phosphorelay signal transduction system"/>
    <property type="evidence" value="ECO:0007669"/>
    <property type="project" value="InterPro"/>
</dbReference>
<dbReference type="SMART" id="SM00862">
    <property type="entry name" value="Trans_reg_C"/>
    <property type="match status" value="1"/>
</dbReference>
<protein>
    <submittedName>
        <fullName evidence="5">TolB amino-terminal domain-containing protein</fullName>
    </submittedName>
</protein>
<dbReference type="GO" id="GO:0006355">
    <property type="term" value="P:regulation of DNA-templated transcription"/>
    <property type="evidence" value="ECO:0007669"/>
    <property type="project" value="InterPro"/>
</dbReference>
<feature type="DNA-binding region" description="OmpR/PhoB-type" evidence="3">
    <location>
        <begin position="6"/>
        <end position="103"/>
    </location>
</feature>
<dbReference type="Pfam" id="PF00486">
    <property type="entry name" value="Trans_reg_C"/>
    <property type="match status" value="1"/>
</dbReference>
<dbReference type="Gene3D" id="3.40.50.10070">
    <property type="entry name" value="TolB, N-terminal domain"/>
    <property type="match status" value="1"/>
</dbReference>
<dbReference type="OrthoDB" id="9807521at2"/>
<dbReference type="PANTHER" id="PTHR12558:SF13">
    <property type="entry name" value="CELL DIVISION CYCLE PROTEIN 27 HOMOLOG"/>
    <property type="match status" value="1"/>
</dbReference>
<reference evidence="5 6" key="1">
    <citation type="submission" date="2016-10" db="EMBL/GenBank/DDBJ databases">
        <authorList>
            <person name="Varghese N."/>
            <person name="Submissions S."/>
        </authorList>
    </citation>
    <scope>NUCLEOTIDE SEQUENCE [LARGE SCALE GENOMIC DNA]</scope>
    <source>
        <strain evidence="5 6">DSM 21822</strain>
    </source>
</reference>
<dbReference type="InterPro" id="IPR036388">
    <property type="entry name" value="WH-like_DNA-bd_sf"/>
</dbReference>
<dbReference type="GO" id="GO:0003677">
    <property type="term" value="F:DNA binding"/>
    <property type="evidence" value="ECO:0007669"/>
    <property type="project" value="UniProtKB-UniRule"/>
</dbReference>
<dbReference type="InterPro" id="IPR011990">
    <property type="entry name" value="TPR-like_helical_dom_sf"/>
</dbReference>
<keyword evidence="1 3" id="KW-0238">DNA-binding</keyword>
<dbReference type="SUPFAM" id="SSF48452">
    <property type="entry name" value="TPR-like"/>
    <property type="match status" value="1"/>
</dbReference>
<keyword evidence="2" id="KW-0802">TPR repeat</keyword>
<evidence type="ECO:0000256" key="2">
    <source>
        <dbReference type="PROSITE-ProRule" id="PRU00339"/>
    </source>
</evidence>
<dbReference type="Gene3D" id="1.25.40.10">
    <property type="entry name" value="Tetratricopeptide repeat domain"/>
    <property type="match status" value="1"/>
</dbReference>
<dbReference type="Gene3D" id="1.10.10.10">
    <property type="entry name" value="Winged helix-like DNA-binding domain superfamily/Winged helix DNA-binding domain"/>
    <property type="match status" value="1"/>
</dbReference>
<proteinExistence type="predicted"/>
<dbReference type="SUPFAM" id="SSF52964">
    <property type="entry name" value="TolB, N-terminal domain"/>
    <property type="match status" value="1"/>
</dbReference>
<dbReference type="SUPFAM" id="SSF46894">
    <property type="entry name" value="C-terminal effector domain of the bipartite response regulators"/>
    <property type="match status" value="1"/>
</dbReference>
<dbReference type="AlphaFoldDB" id="A0A1I3Z9G3"/>
<feature type="domain" description="OmpR/PhoB-type" evidence="4">
    <location>
        <begin position="6"/>
        <end position="103"/>
    </location>
</feature>
<gene>
    <name evidence="5" type="ORF">SAMN04488498_10642</name>
</gene>
<dbReference type="InterPro" id="IPR016032">
    <property type="entry name" value="Sig_transdc_resp-reg_C-effctor"/>
</dbReference>
<dbReference type="PANTHER" id="PTHR12558">
    <property type="entry name" value="CELL DIVISION CYCLE 16,23,27"/>
    <property type="match status" value="1"/>
</dbReference>
<name>A0A1I3Z9G3_9HYPH</name>
<dbReference type="InterPro" id="IPR019734">
    <property type="entry name" value="TPR_rpt"/>
</dbReference>
<evidence type="ECO:0000256" key="1">
    <source>
        <dbReference type="ARBA" id="ARBA00023125"/>
    </source>
</evidence>
<evidence type="ECO:0000313" key="5">
    <source>
        <dbReference type="EMBL" id="SFK40798.1"/>
    </source>
</evidence>
<dbReference type="EMBL" id="FOSL01000006">
    <property type="protein sequence ID" value="SFK40798.1"/>
    <property type="molecule type" value="Genomic_DNA"/>
</dbReference>
<organism evidence="5 6">
    <name type="scientific">Neomesorhizobium albiziae</name>
    <dbReference type="NCBI Taxonomy" id="335020"/>
    <lineage>
        <taxon>Bacteria</taxon>
        <taxon>Pseudomonadati</taxon>
        <taxon>Pseudomonadota</taxon>
        <taxon>Alphaproteobacteria</taxon>
        <taxon>Hyphomicrobiales</taxon>
        <taxon>Phyllobacteriaceae</taxon>
        <taxon>Neomesorhizobium</taxon>
    </lineage>
</organism>
<evidence type="ECO:0000313" key="6">
    <source>
        <dbReference type="Proteomes" id="UP000323300"/>
    </source>
</evidence>
<dbReference type="PROSITE" id="PS50005">
    <property type="entry name" value="TPR"/>
    <property type="match status" value="1"/>
</dbReference>
<dbReference type="RefSeq" id="WP_149760413.1">
    <property type="nucleotide sequence ID" value="NZ_BSPE01000031.1"/>
</dbReference>
<keyword evidence="6" id="KW-1185">Reference proteome</keyword>
<sequence>MNSPALAPFRLNGREIDLRRGSVSDGAGATITLRPQAADILRVLAERPGTLVTKEELMQAVWANIAVTDDSLVQCITEIRKALGDDSHAVIQTVPRRGYVLDRGAQKAAVRPAIAVLPFRALNVDGQWARFADGMTEDIITDLARFRDIPVIARSSSELYRDKAEDVRAIGHALNVKYVLAGSLQVDGHRLRVTAQLINAGTGEHVWTERYDRQTAQLFDVKDEISGKIAATLTGWEGQLSEAERVLTRRKSGIGLDAYDYWLLGVEARNRMSPAGLREARTLFAKGLALAPDFAPLIRDMGITYSIDIQIGGADRAAALEQQGACMVRALALDPNDALTCFFMGSYLTLKGDGEAGDRYYQRALELGPNNADVLVLLAWAWSYSATPERGAEMADRAIRLNPHYPFWWNSALTRAYFHVRAFEKAYTYARSMGATAPNEAAMLAMTAARLGRREEAARAAESVGRMDPDWTVEGMYSFYLPPRPAQLLVESAVLAGLPVCMTAAQLEGNKGAARFQECDAVRARQG</sequence>
<evidence type="ECO:0000259" key="4">
    <source>
        <dbReference type="PROSITE" id="PS51755"/>
    </source>
</evidence>
<accession>A0A1I3Z9G3</accession>
<dbReference type="Proteomes" id="UP000323300">
    <property type="component" value="Unassembled WGS sequence"/>
</dbReference>
<dbReference type="InterPro" id="IPR001867">
    <property type="entry name" value="OmpR/PhoB-type_DNA-bd"/>
</dbReference>
<dbReference type="PROSITE" id="PS51755">
    <property type="entry name" value="OMPR_PHOB"/>
    <property type="match status" value="1"/>
</dbReference>